<keyword evidence="2" id="KW-1185">Reference proteome</keyword>
<reference evidence="1" key="1">
    <citation type="submission" date="2023-04" db="EMBL/GenBank/DDBJ databases">
        <title>Draft Genome sequencing of Naganishia species isolated from polar environments using Oxford Nanopore Technology.</title>
        <authorList>
            <person name="Leo P."/>
            <person name="Venkateswaran K."/>
        </authorList>
    </citation>
    <scope>NUCLEOTIDE SEQUENCE</scope>
    <source>
        <strain evidence="1">DBVPG 5303</strain>
    </source>
</reference>
<evidence type="ECO:0000313" key="1">
    <source>
        <dbReference type="EMBL" id="KAJ9126759.1"/>
    </source>
</evidence>
<dbReference type="EMBL" id="JASBWV010000004">
    <property type="protein sequence ID" value="KAJ9126759.1"/>
    <property type="molecule type" value="Genomic_DNA"/>
</dbReference>
<comment type="caution">
    <text evidence="1">The sequence shown here is derived from an EMBL/GenBank/DDBJ whole genome shotgun (WGS) entry which is preliminary data.</text>
</comment>
<proteinExistence type="predicted"/>
<accession>A0ACC2XRV5</accession>
<sequence>MARGVASTTSVSRPGRMTTYKAKKRSPGARTIASDYKSSNVRAVSKLTTRKATLKAVEDDPEGSDKDDDNDGTDSSEEASDPGNEDDEFDPQLKAMVAQSGLRFQRGTLPYASTPNTSRTLVNRSKHHLAPVAAPTPKLPVKDKNRKAVAVETDSDDGVGNQEQLSDDSCSSSNDDEDSDEPMEVAEANQRQNKNFKTTAALASKRGKENAPTVGKGGVSKANDPSRRFGQEIPPRLGRSSISRNSNQNRDRGATTSHHTTSRILRAEHSRPEATSYHQQVANLLRDQMSDSDRTDSTGDRNAFGFQTALVQTVPAKAHHHAEKYDVVGPAGSDGEEGESDGEVVEQAHKEYGHAREEIKLDVKEMFVSSRPT</sequence>
<organism evidence="1 2">
    <name type="scientific">Naganishia onofrii</name>
    <dbReference type="NCBI Taxonomy" id="1851511"/>
    <lineage>
        <taxon>Eukaryota</taxon>
        <taxon>Fungi</taxon>
        <taxon>Dikarya</taxon>
        <taxon>Basidiomycota</taxon>
        <taxon>Agaricomycotina</taxon>
        <taxon>Tremellomycetes</taxon>
        <taxon>Filobasidiales</taxon>
        <taxon>Filobasidiaceae</taxon>
        <taxon>Naganishia</taxon>
    </lineage>
</organism>
<gene>
    <name evidence="1" type="ORF">QFC24_001790</name>
</gene>
<name>A0ACC2XRV5_9TREE</name>
<protein>
    <submittedName>
        <fullName evidence="1">Uncharacterized protein</fullName>
    </submittedName>
</protein>
<evidence type="ECO:0000313" key="2">
    <source>
        <dbReference type="Proteomes" id="UP001234202"/>
    </source>
</evidence>
<dbReference type="Proteomes" id="UP001234202">
    <property type="component" value="Unassembled WGS sequence"/>
</dbReference>